<dbReference type="GO" id="GO:0004656">
    <property type="term" value="F:procollagen-proline 4-dioxygenase activity"/>
    <property type="evidence" value="ECO:0007669"/>
    <property type="project" value="TreeGrafter"/>
</dbReference>
<evidence type="ECO:0000313" key="9">
    <source>
        <dbReference type="Proteomes" id="UP000030746"/>
    </source>
</evidence>
<dbReference type="PANTHER" id="PTHR10869">
    <property type="entry name" value="PROLYL 4-HYDROXYLASE ALPHA SUBUNIT"/>
    <property type="match status" value="1"/>
</dbReference>
<dbReference type="OMA" id="HNDSLTW"/>
<dbReference type="PROSITE" id="PS51471">
    <property type="entry name" value="FE2OG_OXY"/>
    <property type="match status" value="1"/>
</dbReference>
<dbReference type="InterPro" id="IPR044862">
    <property type="entry name" value="Pro_4_hyd_alph_FE2OG_OXY"/>
</dbReference>
<dbReference type="PANTHER" id="PTHR10869:SF241">
    <property type="entry name" value="FE2OG DIOXYGENASE DOMAIN-CONTAINING PROTEIN"/>
    <property type="match status" value="1"/>
</dbReference>
<dbReference type="GeneID" id="20241608"/>
<dbReference type="SMART" id="SM00702">
    <property type="entry name" value="P4Hc"/>
    <property type="match status" value="1"/>
</dbReference>
<reference evidence="8 9" key="1">
    <citation type="journal article" date="2013" name="Nature">
        <title>Insights into bilaterian evolution from three spiralian genomes.</title>
        <authorList>
            <person name="Simakov O."/>
            <person name="Marletaz F."/>
            <person name="Cho S.J."/>
            <person name="Edsinger-Gonzales E."/>
            <person name="Havlak P."/>
            <person name="Hellsten U."/>
            <person name="Kuo D.H."/>
            <person name="Larsson T."/>
            <person name="Lv J."/>
            <person name="Arendt D."/>
            <person name="Savage R."/>
            <person name="Osoegawa K."/>
            <person name="de Jong P."/>
            <person name="Grimwood J."/>
            <person name="Chapman J.A."/>
            <person name="Shapiro H."/>
            <person name="Aerts A."/>
            <person name="Otillar R.P."/>
            <person name="Terry A.Y."/>
            <person name="Boore J.L."/>
            <person name="Grigoriev I.V."/>
            <person name="Lindberg D.R."/>
            <person name="Seaver E.C."/>
            <person name="Weisblat D.A."/>
            <person name="Putnam N.H."/>
            <person name="Rokhsar D.S."/>
        </authorList>
    </citation>
    <scope>NUCLEOTIDE SEQUENCE [LARGE SCALE GENOMIC DNA]</scope>
</reference>
<evidence type="ECO:0000256" key="2">
    <source>
        <dbReference type="ARBA" id="ARBA00022723"/>
    </source>
</evidence>
<accession>V4B1F1</accession>
<dbReference type="OrthoDB" id="69177at2759"/>
<dbReference type="Gene3D" id="2.60.120.620">
    <property type="entry name" value="q2cbj1_9rhob like domain"/>
    <property type="match status" value="1"/>
</dbReference>
<sequence>MDKSGIIKRDVELPTDARGKLAFGLYNVFTPEECKDFIKITEKRGYEKALVTISSGRQILMTKVRNSDRCIVNSHEEAEKIWQRIKDFIPSQWKKRPVLGLNERLSFLRYNGGGYFKPHFDGSSITENGGESYITILLYLNEGFDGGSTTFISTKNEKERVEFVPQTGSILVFQHDILHEGSELIKGRKYAMRTDVMFGIKKFGQSLTSV</sequence>
<dbReference type="GO" id="GO:0005506">
    <property type="term" value="F:iron ion binding"/>
    <property type="evidence" value="ECO:0007669"/>
    <property type="project" value="InterPro"/>
</dbReference>
<dbReference type="RefSeq" id="XP_009045094.1">
    <property type="nucleotide sequence ID" value="XM_009046846.1"/>
</dbReference>
<protein>
    <recommendedName>
        <fullName evidence="7">Fe2OG dioxygenase domain-containing protein</fullName>
    </recommendedName>
</protein>
<proteinExistence type="predicted"/>
<keyword evidence="2" id="KW-0479">Metal-binding</keyword>
<name>V4B1F1_LOTGI</name>
<dbReference type="EMBL" id="KB199861">
    <property type="protein sequence ID" value="ESP04148.1"/>
    <property type="molecule type" value="Genomic_DNA"/>
</dbReference>
<keyword evidence="4" id="KW-0223">Dioxygenase</keyword>
<evidence type="ECO:0000256" key="4">
    <source>
        <dbReference type="ARBA" id="ARBA00022964"/>
    </source>
</evidence>
<dbReference type="HOGENOM" id="CLU_041456_2_0_1"/>
<evidence type="ECO:0000256" key="3">
    <source>
        <dbReference type="ARBA" id="ARBA00022896"/>
    </source>
</evidence>
<dbReference type="Pfam" id="PF13640">
    <property type="entry name" value="2OG-FeII_Oxy_3"/>
    <property type="match status" value="1"/>
</dbReference>
<dbReference type="GO" id="GO:0005783">
    <property type="term" value="C:endoplasmic reticulum"/>
    <property type="evidence" value="ECO:0007669"/>
    <property type="project" value="TreeGrafter"/>
</dbReference>
<dbReference type="InterPro" id="IPR005123">
    <property type="entry name" value="Oxoglu/Fe-dep_dioxygenase_dom"/>
</dbReference>
<evidence type="ECO:0000256" key="1">
    <source>
        <dbReference type="ARBA" id="ARBA00001961"/>
    </source>
</evidence>
<dbReference type="CTD" id="20241608"/>
<keyword evidence="9" id="KW-1185">Reference proteome</keyword>
<dbReference type="InterPro" id="IPR045054">
    <property type="entry name" value="P4HA-like"/>
</dbReference>
<dbReference type="KEGG" id="lgi:LOTGIDRAFT_170981"/>
<comment type="cofactor">
    <cofactor evidence="1">
        <name>L-ascorbate</name>
        <dbReference type="ChEBI" id="CHEBI:38290"/>
    </cofactor>
</comment>
<dbReference type="GO" id="GO:0031418">
    <property type="term" value="F:L-ascorbic acid binding"/>
    <property type="evidence" value="ECO:0007669"/>
    <property type="project" value="UniProtKB-KW"/>
</dbReference>
<evidence type="ECO:0000256" key="6">
    <source>
        <dbReference type="ARBA" id="ARBA00023004"/>
    </source>
</evidence>
<dbReference type="Proteomes" id="UP000030746">
    <property type="component" value="Unassembled WGS sequence"/>
</dbReference>
<keyword evidence="3" id="KW-0847">Vitamin C</keyword>
<evidence type="ECO:0000259" key="7">
    <source>
        <dbReference type="PROSITE" id="PS51471"/>
    </source>
</evidence>
<feature type="domain" description="Fe2OG dioxygenase" evidence="7">
    <location>
        <begin position="100"/>
        <end position="198"/>
    </location>
</feature>
<dbReference type="AlphaFoldDB" id="V4B1F1"/>
<organism evidence="8 9">
    <name type="scientific">Lottia gigantea</name>
    <name type="common">Giant owl limpet</name>
    <dbReference type="NCBI Taxonomy" id="225164"/>
    <lineage>
        <taxon>Eukaryota</taxon>
        <taxon>Metazoa</taxon>
        <taxon>Spiralia</taxon>
        <taxon>Lophotrochozoa</taxon>
        <taxon>Mollusca</taxon>
        <taxon>Gastropoda</taxon>
        <taxon>Patellogastropoda</taxon>
        <taxon>Lottioidea</taxon>
        <taxon>Lottiidae</taxon>
        <taxon>Lottia</taxon>
    </lineage>
</organism>
<evidence type="ECO:0000313" key="8">
    <source>
        <dbReference type="EMBL" id="ESP04148.1"/>
    </source>
</evidence>
<gene>
    <name evidence="8" type="ORF">LOTGIDRAFT_170981</name>
</gene>
<keyword evidence="5" id="KW-0560">Oxidoreductase</keyword>
<keyword evidence="6" id="KW-0408">Iron</keyword>
<evidence type="ECO:0000256" key="5">
    <source>
        <dbReference type="ARBA" id="ARBA00023002"/>
    </source>
</evidence>
<dbReference type="InterPro" id="IPR006620">
    <property type="entry name" value="Pro_4_hyd_alph"/>
</dbReference>